<evidence type="ECO:0000256" key="2">
    <source>
        <dbReference type="ARBA" id="ARBA00022448"/>
    </source>
</evidence>
<dbReference type="RefSeq" id="WP_029941236.1">
    <property type="nucleotide sequence ID" value="NZ_BSOO01000009.1"/>
</dbReference>
<keyword evidence="2" id="KW-0813">Transport</keyword>
<dbReference type="InterPro" id="IPR003369">
    <property type="entry name" value="TatA/B/E"/>
</dbReference>
<keyword evidence="10" id="KW-1185">Reference proteome</keyword>
<evidence type="ECO:0000256" key="6">
    <source>
        <dbReference type="ARBA" id="ARBA00023010"/>
    </source>
</evidence>
<comment type="subcellular location">
    <subcellularLocation>
        <location evidence="1">Membrane</location>
        <topology evidence="1">Single-pass membrane protein</topology>
    </subcellularLocation>
</comment>
<dbReference type="Pfam" id="PF02416">
    <property type="entry name" value="TatA_B_E"/>
    <property type="match status" value="1"/>
</dbReference>
<evidence type="ECO:0008006" key="11">
    <source>
        <dbReference type="Google" id="ProtNLM"/>
    </source>
</evidence>
<comment type="caution">
    <text evidence="9">The sequence shown here is derived from an EMBL/GenBank/DDBJ whole genome shotgun (WGS) entry which is preliminary data.</text>
</comment>
<evidence type="ECO:0000256" key="7">
    <source>
        <dbReference type="ARBA" id="ARBA00023136"/>
    </source>
</evidence>
<reference evidence="10" key="1">
    <citation type="journal article" date="2019" name="Int. J. Syst. Evol. Microbiol.">
        <title>The Global Catalogue of Microorganisms (GCM) 10K type strain sequencing project: providing services to taxonomists for standard genome sequencing and annotation.</title>
        <authorList>
            <consortium name="The Broad Institute Genomics Platform"/>
            <consortium name="The Broad Institute Genome Sequencing Center for Infectious Disease"/>
            <person name="Wu L."/>
            <person name="Ma J."/>
        </authorList>
    </citation>
    <scope>NUCLEOTIDE SEQUENCE [LARGE SCALE GENOMIC DNA]</scope>
    <source>
        <strain evidence="10">NBRC 102146</strain>
    </source>
</reference>
<evidence type="ECO:0000256" key="4">
    <source>
        <dbReference type="ARBA" id="ARBA00022927"/>
    </source>
</evidence>
<evidence type="ECO:0000256" key="3">
    <source>
        <dbReference type="ARBA" id="ARBA00022692"/>
    </source>
</evidence>
<keyword evidence="4" id="KW-0653">Protein transport</keyword>
<evidence type="ECO:0000313" key="10">
    <source>
        <dbReference type="Proteomes" id="UP001156703"/>
    </source>
</evidence>
<organism evidence="9 10">
    <name type="scientific">Sphingomonas astaxanthinifaciens DSM 22298</name>
    <dbReference type="NCBI Taxonomy" id="1123267"/>
    <lineage>
        <taxon>Bacteria</taxon>
        <taxon>Pseudomonadati</taxon>
        <taxon>Pseudomonadota</taxon>
        <taxon>Alphaproteobacteria</taxon>
        <taxon>Sphingomonadales</taxon>
        <taxon>Sphingomonadaceae</taxon>
        <taxon>Sphingomonas</taxon>
    </lineage>
</organism>
<keyword evidence="7" id="KW-0472">Membrane</keyword>
<sequence length="142" mass="15460">MFGVDSTELFIVAVLALIFIGPKELPGTLRILGRWVGRAKAHARHFTAGIENIMREAELEEMEKKWREENERIMREHPVALPYVGASEAHGAVMTALPADGQGASTSLGANGEEGAAPTPSVPSDEPPLPLPEPEHHRRELP</sequence>
<dbReference type="EMBL" id="BSOO01000009">
    <property type="protein sequence ID" value="GLR47518.1"/>
    <property type="molecule type" value="Genomic_DNA"/>
</dbReference>
<keyword evidence="6" id="KW-0811">Translocation</keyword>
<evidence type="ECO:0000313" key="9">
    <source>
        <dbReference type="EMBL" id="GLR47518.1"/>
    </source>
</evidence>
<dbReference type="Proteomes" id="UP001156703">
    <property type="component" value="Unassembled WGS sequence"/>
</dbReference>
<keyword evidence="5" id="KW-1133">Transmembrane helix</keyword>
<dbReference type="Gene3D" id="1.20.5.3310">
    <property type="match status" value="1"/>
</dbReference>
<feature type="compositionally biased region" description="Basic and acidic residues" evidence="8">
    <location>
        <begin position="133"/>
        <end position="142"/>
    </location>
</feature>
<protein>
    <recommendedName>
        <fullName evidence="11">Sec-independent protein translocase protein TatB</fullName>
    </recommendedName>
</protein>
<proteinExistence type="predicted"/>
<keyword evidence="3" id="KW-0812">Transmembrane</keyword>
<evidence type="ECO:0000256" key="5">
    <source>
        <dbReference type="ARBA" id="ARBA00022989"/>
    </source>
</evidence>
<name>A0ABQ5Z402_9SPHN</name>
<accession>A0ABQ5Z402</accession>
<evidence type="ECO:0000256" key="8">
    <source>
        <dbReference type="SAM" id="MobiDB-lite"/>
    </source>
</evidence>
<dbReference type="PRINTS" id="PR01506">
    <property type="entry name" value="TATBPROTEIN"/>
</dbReference>
<feature type="region of interest" description="Disordered" evidence="8">
    <location>
        <begin position="98"/>
        <end position="142"/>
    </location>
</feature>
<gene>
    <name evidence="9" type="ORF">GCM10007925_12300</name>
</gene>
<evidence type="ECO:0000256" key="1">
    <source>
        <dbReference type="ARBA" id="ARBA00004167"/>
    </source>
</evidence>